<evidence type="ECO:0000313" key="1">
    <source>
        <dbReference type="EMBL" id="CRK46018.1"/>
    </source>
</evidence>
<reference evidence="2" key="1">
    <citation type="submission" date="2015-05" db="EMBL/GenBank/DDBJ databases">
        <authorList>
            <person name="Fogelqvist Johan"/>
        </authorList>
    </citation>
    <scope>NUCLEOTIDE SEQUENCE [LARGE SCALE GENOMIC DNA]</scope>
</reference>
<feature type="non-terminal residue" evidence="1">
    <location>
        <position position="1"/>
    </location>
</feature>
<dbReference type="AlphaFoldDB" id="A0A0G4NHX5"/>
<proteinExistence type="predicted"/>
<evidence type="ECO:0000313" key="2">
    <source>
        <dbReference type="Proteomes" id="UP000045706"/>
    </source>
</evidence>
<dbReference type="EMBL" id="CVQI01035198">
    <property type="protein sequence ID" value="CRK46018.1"/>
    <property type="molecule type" value="Genomic_DNA"/>
</dbReference>
<dbReference type="Proteomes" id="UP000045706">
    <property type="component" value="Unassembled WGS sequence"/>
</dbReference>
<sequence>HDRCRRRRSPAAALARRCHLRRRGNGAPHDHPLILDAHVRRPARRHALRRLQPWTRLDCRRLE</sequence>
<gene>
    <name evidence="1" type="ORF">BN1723_019868</name>
</gene>
<organism evidence="1 2">
    <name type="scientific">Verticillium longisporum</name>
    <name type="common">Verticillium dahliae var. longisporum</name>
    <dbReference type="NCBI Taxonomy" id="100787"/>
    <lineage>
        <taxon>Eukaryota</taxon>
        <taxon>Fungi</taxon>
        <taxon>Dikarya</taxon>
        <taxon>Ascomycota</taxon>
        <taxon>Pezizomycotina</taxon>
        <taxon>Sordariomycetes</taxon>
        <taxon>Hypocreomycetidae</taxon>
        <taxon>Glomerellales</taxon>
        <taxon>Plectosphaerellaceae</taxon>
        <taxon>Verticillium</taxon>
    </lineage>
</organism>
<accession>A0A0G4NHX5</accession>
<name>A0A0G4NHX5_VERLO</name>
<protein>
    <submittedName>
        <fullName evidence="1">Uncharacterized protein</fullName>
    </submittedName>
</protein>